<dbReference type="Pfam" id="PF08699">
    <property type="entry name" value="ArgoL1"/>
    <property type="match status" value="1"/>
</dbReference>
<comment type="caution">
    <text evidence="2">The sequence shown here is derived from an EMBL/GenBank/DDBJ whole genome shotgun (WGS) entry which is preliminary data.</text>
</comment>
<dbReference type="SMART" id="SM01163">
    <property type="entry name" value="DUF1785"/>
    <property type="match status" value="1"/>
</dbReference>
<protein>
    <recommendedName>
        <fullName evidence="1">Argonaute linker 1 domain-containing protein</fullName>
    </recommendedName>
</protein>
<name>A0A179EWG7_PURLI</name>
<dbReference type="InterPro" id="IPR014811">
    <property type="entry name" value="ArgoL1"/>
</dbReference>
<dbReference type="STRING" id="33203.A0A179EWG7"/>
<evidence type="ECO:0000259" key="1">
    <source>
        <dbReference type="SMART" id="SM01163"/>
    </source>
</evidence>
<evidence type="ECO:0000313" key="3">
    <source>
        <dbReference type="Proteomes" id="UP000078340"/>
    </source>
</evidence>
<sequence>MDALNVVFGYGPRSNLDQISAIGSERYFPFGAGKAIANVFHDGRALIASRGFVHSARLGTGRLLLNVNVTHGIFRPSGKVVLDASATIDVLLTSGIMTMSICGGTEADSTI</sequence>
<feature type="domain" description="Argonaute linker 1" evidence="1">
    <location>
        <begin position="20"/>
        <end position="77"/>
    </location>
</feature>
<organism evidence="2 3">
    <name type="scientific">Purpureocillium lilacinum</name>
    <name type="common">Paecilomyces lilacinus</name>
    <dbReference type="NCBI Taxonomy" id="33203"/>
    <lineage>
        <taxon>Eukaryota</taxon>
        <taxon>Fungi</taxon>
        <taxon>Dikarya</taxon>
        <taxon>Ascomycota</taxon>
        <taxon>Pezizomycotina</taxon>
        <taxon>Sordariomycetes</taxon>
        <taxon>Hypocreomycetidae</taxon>
        <taxon>Hypocreales</taxon>
        <taxon>Ophiocordycipitaceae</taxon>
        <taxon>Purpureocillium</taxon>
    </lineage>
</organism>
<proteinExistence type="predicted"/>
<reference evidence="2 3" key="1">
    <citation type="submission" date="2016-02" db="EMBL/GenBank/DDBJ databases">
        <title>Biosynthesis of antibiotic leucinostatins and their inhibition on Phytophthora in bio-control Purpureocillium lilacinum.</title>
        <authorList>
            <person name="Wang G."/>
            <person name="Liu Z."/>
            <person name="Lin R."/>
            <person name="Li E."/>
            <person name="Mao Z."/>
            <person name="Ling J."/>
            <person name="Yin W."/>
            <person name="Xie B."/>
        </authorList>
    </citation>
    <scope>NUCLEOTIDE SEQUENCE [LARGE SCALE GENOMIC DNA]</scope>
    <source>
        <strain evidence="2">PLFJ-1</strain>
    </source>
</reference>
<dbReference type="EMBL" id="LSBI01000102">
    <property type="protein sequence ID" value="OAQ57516.1"/>
    <property type="molecule type" value="Genomic_DNA"/>
</dbReference>
<evidence type="ECO:0000313" key="2">
    <source>
        <dbReference type="EMBL" id="OAQ57516.1"/>
    </source>
</evidence>
<dbReference type="Proteomes" id="UP000078340">
    <property type="component" value="Unassembled WGS sequence"/>
</dbReference>
<dbReference type="AlphaFoldDB" id="A0A179EWG7"/>
<gene>
    <name evidence="2" type="ORF">VFPFJ_11746</name>
</gene>
<accession>A0A179EWG7</accession>